<comment type="subcellular location">
    <subcellularLocation>
        <location evidence="1 9">Cell membrane</location>
        <topology evidence="1 9">Multi-pass membrane protein</topology>
    </subcellularLocation>
</comment>
<comment type="similarity">
    <text evidence="2 9">Belongs to the CN hydrolase family. Apolipoprotein N-acyltransferase subfamily.</text>
</comment>
<evidence type="ECO:0000256" key="1">
    <source>
        <dbReference type="ARBA" id="ARBA00004651"/>
    </source>
</evidence>
<evidence type="ECO:0000256" key="2">
    <source>
        <dbReference type="ARBA" id="ARBA00010065"/>
    </source>
</evidence>
<keyword evidence="7 9" id="KW-0472">Membrane</keyword>
<feature type="transmembrane region" description="Helical" evidence="9">
    <location>
        <begin position="137"/>
        <end position="156"/>
    </location>
</feature>
<dbReference type="InterPro" id="IPR003010">
    <property type="entry name" value="C-N_Hydrolase"/>
</dbReference>
<dbReference type="Gene3D" id="3.60.110.10">
    <property type="entry name" value="Carbon-nitrogen hydrolase"/>
    <property type="match status" value="1"/>
</dbReference>
<evidence type="ECO:0000313" key="11">
    <source>
        <dbReference type="EMBL" id="RAI26181.1"/>
    </source>
</evidence>
<evidence type="ECO:0000256" key="6">
    <source>
        <dbReference type="ARBA" id="ARBA00022989"/>
    </source>
</evidence>
<dbReference type="InterPro" id="IPR036526">
    <property type="entry name" value="C-N_Hydrolase_sf"/>
</dbReference>
<comment type="catalytic activity">
    <reaction evidence="9">
        <text>N-terminal S-1,2-diacyl-sn-glyceryl-L-cysteinyl-[lipoprotein] + a glycerophospholipid = N-acyl-S-1,2-diacyl-sn-glyceryl-L-cysteinyl-[lipoprotein] + a 2-acyl-sn-glycero-3-phospholipid + H(+)</text>
        <dbReference type="Rhea" id="RHEA:48228"/>
        <dbReference type="Rhea" id="RHEA-COMP:14681"/>
        <dbReference type="Rhea" id="RHEA-COMP:14684"/>
        <dbReference type="ChEBI" id="CHEBI:15378"/>
        <dbReference type="ChEBI" id="CHEBI:136912"/>
        <dbReference type="ChEBI" id="CHEBI:140656"/>
        <dbReference type="ChEBI" id="CHEBI:140657"/>
        <dbReference type="ChEBI" id="CHEBI:140660"/>
        <dbReference type="EC" id="2.3.1.269"/>
    </reaction>
</comment>
<dbReference type="Pfam" id="PF00795">
    <property type="entry name" value="CN_hydrolase"/>
    <property type="match status" value="1"/>
</dbReference>
<keyword evidence="12" id="KW-1185">Reference proteome</keyword>
<protein>
    <recommendedName>
        <fullName evidence="9">Apolipoprotein N-acyltransferase</fullName>
        <shortName evidence="9">ALP N-acyltransferase</shortName>
        <ecNumber evidence="9">2.3.1.269</ecNumber>
    </recommendedName>
</protein>
<dbReference type="EMBL" id="NPEV01000034">
    <property type="protein sequence ID" value="RAI26181.1"/>
    <property type="molecule type" value="Genomic_DNA"/>
</dbReference>
<dbReference type="CDD" id="cd07571">
    <property type="entry name" value="ALP_N-acyl_transferase"/>
    <property type="match status" value="1"/>
</dbReference>
<dbReference type="HAMAP" id="MF_01148">
    <property type="entry name" value="Lnt"/>
    <property type="match status" value="1"/>
</dbReference>
<dbReference type="EC" id="2.3.1.269" evidence="9"/>
<feature type="transmembrane region" description="Helical" evidence="9">
    <location>
        <begin position="176"/>
        <end position="199"/>
    </location>
</feature>
<dbReference type="NCBIfam" id="TIGR00546">
    <property type="entry name" value="lnt"/>
    <property type="match status" value="1"/>
</dbReference>
<evidence type="ECO:0000256" key="7">
    <source>
        <dbReference type="ARBA" id="ARBA00023136"/>
    </source>
</evidence>
<evidence type="ECO:0000256" key="5">
    <source>
        <dbReference type="ARBA" id="ARBA00022692"/>
    </source>
</evidence>
<dbReference type="SUPFAM" id="SSF56317">
    <property type="entry name" value="Carbon-nitrogen hydrolase"/>
    <property type="match status" value="1"/>
</dbReference>
<dbReference type="Pfam" id="PF20154">
    <property type="entry name" value="LNT_N"/>
    <property type="match status" value="1"/>
</dbReference>
<dbReference type="AlphaFoldDB" id="A0A327JJH8"/>
<evidence type="ECO:0000259" key="10">
    <source>
        <dbReference type="PROSITE" id="PS50263"/>
    </source>
</evidence>
<proteinExistence type="inferred from homology"/>
<comment type="pathway">
    <text evidence="9">Protein modification; lipoprotein biosynthesis (N-acyl transfer).</text>
</comment>
<dbReference type="PROSITE" id="PS50263">
    <property type="entry name" value="CN_HYDROLASE"/>
    <property type="match status" value="1"/>
</dbReference>
<dbReference type="InterPro" id="IPR045378">
    <property type="entry name" value="LNT_N"/>
</dbReference>
<feature type="transmembrane region" description="Helical" evidence="9">
    <location>
        <begin position="100"/>
        <end position="125"/>
    </location>
</feature>
<evidence type="ECO:0000313" key="12">
    <source>
        <dbReference type="Proteomes" id="UP000249299"/>
    </source>
</evidence>
<feature type="transmembrane region" description="Helical" evidence="9">
    <location>
        <begin position="510"/>
        <end position="528"/>
    </location>
</feature>
<feature type="transmembrane region" description="Helical" evidence="9">
    <location>
        <begin position="211"/>
        <end position="230"/>
    </location>
</feature>
<dbReference type="GO" id="GO:0005886">
    <property type="term" value="C:plasma membrane"/>
    <property type="evidence" value="ECO:0007669"/>
    <property type="project" value="UniProtKB-SubCell"/>
</dbReference>
<feature type="transmembrane region" description="Helical" evidence="9">
    <location>
        <begin position="72"/>
        <end position="94"/>
    </location>
</feature>
<dbReference type="PANTHER" id="PTHR38686:SF1">
    <property type="entry name" value="APOLIPOPROTEIN N-ACYLTRANSFERASE"/>
    <property type="match status" value="1"/>
</dbReference>
<organism evidence="11 12">
    <name type="scientific">Rhodobium orientis</name>
    <dbReference type="NCBI Taxonomy" id="34017"/>
    <lineage>
        <taxon>Bacteria</taxon>
        <taxon>Pseudomonadati</taxon>
        <taxon>Pseudomonadota</taxon>
        <taxon>Alphaproteobacteria</taxon>
        <taxon>Hyphomicrobiales</taxon>
        <taxon>Rhodobiaceae</taxon>
        <taxon>Rhodobium</taxon>
    </lineage>
</organism>
<keyword evidence="4 9" id="KW-0808">Transferase</keyword>
<gene>
    <name evidence="9" type="primary">lnt</name>
    <name evidence="11" type="ORF">CH339_15015</name>
</gene>
<dbReference type="GO" id="GO:0016410">
    <property type="term" value="F:N-acyltransferase activity"/>
    <property type="evidence" value="ECO:0007669"/>
    <property type="project" value="UniProtKB-UniRule"/>
</dbReference>
<comment type="function">
    <text evidence="9">Catalyzes the phospholipid dependent N-acylation of the N-terminal cysteine of apolipoprotein, the last step in lipoprotein maturation.</text>
</comment>
<evidence type="ECO:0000256" key="3">
    <source>
        <dbReference type="ARBA" id="ARBA00022475"/>
    </source>
</evidence>
<keyword evidence="8 9" id="KW-0012">Acyltransferase</keyword>
<evidence type="ECO:0000256" key="9">
    <source>
        <dbReference type="HAMAP-Rule" id="MF_01148"/>
    </source>
</evidence>
<feature type="domain" description="CN hydrolase" evidence="10">
    <location>
        <begin position="248"/>
        <end position="500"/>
    </location>
</feature>
<dbReference type="Proteomes" id="UP000249299">
    <property type="component" value="Unassembled WGS sequence"/>
</dbReference>
<dbReference type="InterPro" id="IPR004563">
    <property type="entry name" value="Apolipo_AcylTrfase"/>
</dbReference>
<comment type="caution">
    <text evidence="11">The sequence shown here is derived from an EMBL/GenBank/DDBJ whole genome shotgun (WGS) entry which is preliminary data.</text>
</comment>
<keyword evidence="6 9" id="KW-1133">Transmembrane helix</keyword>
<sequence>MFQSIANHFVLAWGWRRALYAFLAGALSALALAPVNFFPVLWLTFPVFVWLMDGAVDRTRSGRLARLRPAAILGWCFGFGYFLAGLWWIGFAFLVEAEVFGWLLPLAVIALPAGLALFWALAAAAARLFWSESPGRIFVLAIAFGLAEWLRGHLFTGFPWNGLGYTLAANGVQMQAAALVGVEAMAVLAVVIFAAPALLGTPDRAGRGQRLFVLALAAILYGGVLGYGAVRLQGATDERREDVRLRIVQPAIPQADKWKPENRKRIFKSYLELSARATSPDRIGLLGVTHLIWPESAFPFLLTENPDALAAIANLLPPGTVLITGAVRAEPASVGPNRRYFNSIYVINHEGTIVDAYDKVRLVPFGEYLPAQDFLEAIGLEQLTRLKGGFSAGVARHTLTIPGAPPAAPSICYEIIFPGAEHTEDQPAAWILNVTNDAWFGDSPGPYQHLQQARLRAVEAGVPVVRAANTGISAIIDPYGRIIAKQPLNLGGVIDNTLPSANLHTTYSRLGDISIFGLCAILAILTMFSKRRRFQ</sequence>
<evidence type="ECO:0000256" key="4">
    <source>
        <dbReference type="ARBA" id="ARBA00022679"/>
    </source>
</evidence>
<dbReference type="RefSeq" id="WP_111435193.1">
    <property type="nucleotide sequence ID" value="NZ_JACIGG010000016.1"/>
</dbReference>
<reference evidence="11 12" key="1">
    <citation type="submission" date="2017-07" db="EMBL/GenBank/DDBJ databases">
        <title>Draft Genome Sequences of Select Purple Nonsulfur Bacteria.</title>
        <authorList>
            <person name="Lasarre B."/>
            <person name="Mckinlay J.B."/>
        </authorList>
    </citation>
    <scope>NUCLEOTIDE SEQUENCE [LARGE SCALE GENOMIC DNA]</scope>
    <source>
        <strain evidence="11 12">DSM 11290</strain>
    </source>
</reference>
<feature type="transmembrane region" description="Helical" evidence="9">
    <location>
        <begin position="20"/>
        <end position="51"/>
    </location>
</feature>
<dbReference type="OrthoDB" id="9804277at2"/>
<keyword evidence="11" id="KW-0449">Lipoprotein</keyword>
<accession>A0A327JJH8</accession>
<dbReference type="UniPathway" id="UPA00666"/>
<keyword evidence="3 9" id="KW-1003">Cell membrane</keyword>
<dbReference type="GO" id="GO:0042158">
    <property type="term" value="P:lipoprotein biosynthetic process"/>
    <property type="evidence" value="ECO:0007669"/>
    <property type="project" value="UniProtKB-UniRule"/>
</dbReference>
<evidence type="ECO:0000256" key="8">
    <source>
        <dbReference type="ARBA" id="ARBA00023315"/>
    </source>
</evidence>
<dbReference type="PANTHER" id="PTHR38686">
    <property type="entry name" value="APOLIPOPROTEIN N-ACYLTRANSFERASE"/>
    <property type="match status" value="1"/>
</dbReference>
<name>A0A327JJH8_9HYPH</name>
<keyword evidence="5 9" id="KW-0812">Transmembrane</keyword>